<dbReference type="Proteomes" id="UP000198462">
    <property type="component" value="Unassembled WGS sequence"/>
</dbReference>
<feature type="signal peptide" evidence="2">
    <location>
        <begin position="1"/>
        <end position="26"/>
    </location>
</feature>
<evidence type="ECO:0000313" key="3">
    <source>
        <dbReference type="EMBL" id="OWV32229.1"/>
    </source>
</evidence>
<organism evidence="3 4">
    <name type="scientific">Pacificimonas flava</name>
    <dbReference type="NCBI Taxonomy" id="1234595"/>
    <lineage>
        <taxon>Bacteria</taxon>
        <taxon>Pseudomonadati</taxon>
        <taxon>Pseudomonadota</taxon>
        <taxon>Alphaproteobacteria</taxon>
        <taxon>Sphingomonadales</taxon>
        <taxon>Sphingosinicellaceae</taxon>
        <taxon>Pacificimonas</taxon>
    </lineage>
</organism>
<dbReference type="EMBL" id="NFZT01000001">
    <property type="protein sequence ID" value="OWV32229.1"/>
    <property type="molecule type" value="Genomic_DNA"/>
</dbReference>
<dbReference type="InterPro" id="IPR006837">
    <property type="entry name" value="Divergent_DAC"/>
</dbReference>
<dbReference type="InterPro" id="IPR011330">
    <property type="entry name" value="Glyco_hydro/deAcase_b/a-brl"/>
</dbReference>
<gene>
    <name evidence="3" type="ORF">B5C34_01360</name>
</gene>
<dbReference type="PANTHER" id="PTHR30105">
    <property type="entry name" value="UNCHARACTERIZED YIBQ-RELATED"/>
    <property type="match status" value="1"/>
</dbReference>
<comment type="caution">
    <text evidence="3">The sequence shown here is derived from an EMBL/GenBank/DDBJ whole genome shotgun (WGS) entry which is preliminary data.</text>
</comment>
<protein>
    <recommendedName>
        <fullName evidence="5">Divergent polysaccharide deacetylase family protein</fullName>
    </recommendedName>
</protein>
<dbReference type="CDD" id="cd10936">
    <property type="entry name" value="CE4_DAC2"/>
    <property type="match status" value="1"/>
</dbReference>
<feature type="region of interest" description="Disordered" evidence="1">
    <location>
        <begin position="58"/>
        <end position="79"/>
    </location>
</feature>
<sequence length="308" mass="32452">MKFVGLTLLAAVVVAASAWLAALAFAGLPETKAVRAAQQQAALSSLARSDAVLAAEESAAAAAQSRTERPPAGESSAPLPEGPLVAILVTEIGMQPIRDAQLIPTLPPEVSLAFSPYGENLARLVELTRDHGHEVIVSLPMEPNSYPDISPGPGTLRTDVSAEDNLAAVEQVLGRFPEVDGVTGMMGSRFTRSREALGPLMIDLSARELAFIDQRASASSIAEAEARAAGVASRTNDLFLDEPAERELIDRRLAQLSEIAKRRGYAIGYARALPVTAEALADYAETAEERGVSLVGAVRLVRNLPPEG</sequence>
<name>A0A219B331_9SPHN</name>
<dbReference type="SUPFAM" id="SSF88713">
    <property type="entry name" value="Glycoside hydrolase/deacetylase"/>
    <property type="match status" value="1"/>
</dbReference>
<accession>A0A219B331</accession>
<evidence type="ECO:0008006" key="5">
    <source>
        <dbReference type="Google" id="ProtNLM"/>
    </source>
</evidence>
<dbReference type="Pfam" id="PF04748">
    <property type="entry name" value="Polysacc_deac_2"/>
    <property type="match status" value="1"/>
</dbReference>
<dbReference type="OrthoDB" id="9784811at2"/>
<keyword evidence="4" id="KW-1185">Reference proteome</keyword>
<evidence type="ECO:0000256" key="1">
    <source>
        <dbReference type="SAM" id="MobiDB-lite"/>
    </source>
</evidence>
<dbReference type="AlphaFoldDB" id="A0A219B331"/>
<feature type="chain" id="PRO_5013052891" description="Divergent polysaccharide deacetylase family protein" evidence="2">
    <location>
        <begin position="27"/>
        <end position="308"/>
    </location>
</feature>
<reference evidence="4" key="1">
    <citation type="submission" date="2017-05" db="EMBL/GenBank/DDBJ databases">
        <authorList>
            <person name="Lin X."/>
        </authorList>
    </citation>
    <scope>NUCLEOTIDE SEQUENCE [LARGE SCALE GENOMIC DNA]</scope>
    <source>
        <strain evidence="4">JLT2012</strain>
    </source>
</reference>
<dbReference type="GO" id="GO:0005975">
    <property type="term" value="P:carbohydrate metabolic process"/>
    <property type="evidence" value="ECO:0007669"/>
    <property type="project" value="InterPro"/>
</dbReference>
<evidence type="ECO:0000313" key="4">
    <source>
        <dbReference type="Proteomes" id="UP000198462"/>
    </source>
</evidence>
<proteinExistence type="predicted"/>
<evidence type="ECO:0000256" key="2">
    <source>
        <dbReference type="SAM" id="SignalP"/>
    </source>
</evidence>
<keyword evidence="2" id="KW-0732">Signal</keyword>
<dbReference type="Gene3D" id="3.20.20.370">
    <property type="entry name" value="Glycoside hydrolase/deacetylase"/>
    <property type="match status" value="1"/>
</dbReference>
<dbReference type="RefSeq" id="WP_088711028.1">
    <property type="nucleotide sequence ID" value="NZ_NFZT01000001.1"/>
</dbReference>
<dbReference type="PANTHER" id="PTHR30105:SF2">
    <property type="entry name" value="DIVERGENT POLYSACCHARIDE DEACETYLASE SUPERFAMILY"/>
    <property type="match status" value="1"/>
</dbReference>